<evidence type="ECO:0000256" key="6">
    <source>
        <dbReference type="PROSITE-ProRule" id="PRU00169"/>
    </source>
</evidence>
<name>A0ABU0SPA1_9ACTN</name>
<evidence type="ECO:0000313" key="10">
    <source>
        <dbReference type="Proteomes" id="UP001230328"/>
    </source>
</evidence>
<dbReference type="PANTHER" id="PTHR48111">
    <property type="entry name" value="REGULATOR OF RPOS"/>
    <property type="match status" value="1"/>
</dbReference>
<keyword evidence="3" id="KW-0805">Transcription regulation</keyword>
<feature type="modified residue" description="4-aspartylphosphate" evidence="6">
    <location>
        <position position="93"/>
    </location>
</feature>
<evidence type="ECO:0000256" key="1">
    <source>
        <dbReference type="ARBA" id="ARBA00022553"/>
    </source>
</evidence>
<reference evidence="9 10" key="1">
    <citation type="submission" date="2023-07" db="EMBL/GenBank/DDBJ databases">
        <title>Comparative genomics of wheat-associated soil bacteria to identify genetic determinants of phenazine resistance.</title>
        <authorList>
            <person name="Mouncey N."/>
        </authorList>
    </citation>
    <scope>NUCLEOTIDE SEQUENCE [LARGE SCALE GENOMIC DNA]</scope>
    <source>
        <strain evidence="9 10">V2I4</strain>
    </source>
</reference>
<evidence type="ECO:0000256" key="2">
    <source>
        <dbReference type="ARBA" id="ARBA00023012"/>
    </source>
</evidence>
<protein>
    <submittedName>
        <fullName evidence="9">CheY-like chemotaxis protein</fullName>
    </submittedName>
</protein>
<keyword evidence="4" id="KW-0238">DNA-binding</keyword>
<feature type="compositionally biased region" description="Basic and acidic residues" evidence="7">
    <location>
        <begin position="219"/>
        <end position="232"/>
    </location>
</feature>
<feature type="region of interest" description="Disordered" evidence="7">
    <location>
        <begin position="180"/>
        <end position="316"/>
    </location>
</feature>
<feature type="domain" description="Response regulatory" evidence="8">
    <location>
        <begin position="44"/>
        <end position="157"/>
    </location>
</feature>
<dbReference type="EMBL" id="JAUSZI010000002">
    <property type="protein sequence ID" value="MDQ1025378.1"/>
    <property type="molecule type" value="Genomic_DNA"/>
</dbReference>
<dbReference type="Gene3D" id="3.40.50.2300">
    <property type="match status" value="1"/>
</dbReference>
<accession>A0ABU0SPA1</accession>
<keyword evidence="5" id="KW-0804">Transcription</keyword>
<evidence type="ECO:0000256" key="7">
    <source>
        <dbReference type="SAM" id="MobiDB-lite"/>
    </source>
</evidence>
<evidence type="ECO:0000313" key="9">
    <source>
        <dbReference type="EMBL" id="MDQ1025378.1"/>
    </source>
</evidence>
<comment type="caution">
    <text evidence="9">The sequence shown here is derived from an EMBL/GenBank/DDBJ whole genome shotgun (WGS) entry which is preliminary data.</text>
</comment>
<organism evidence="9 10">
    <name type="scientific">Streptomyces umbrinus</name>
    <dbReference type="NCBI Taxonomy" id="67370"/>
    <lineage>
        <taxon>Bacteria</taxon>
        <taxon>Bacillati</taxon>
        <taxon>Actinomycetota</taxon>
        <taxon>Actinomycetes</taxon>
        <taxon>Kitasatosporales</taxon>
        <taxon>Streptomycetaceae</taxon>
        <taxon>Streptomyces</taxon>
        <taxon>Streptomyces phaeochromogenes group</taxon>
    </lineage>
</organism>
<evidence type="ECO:0000256" key="3">
    <source>
        <dbReference type="ARBA" id="ARBA00023015"/>
    </source>
</evidence>
<dbReference type="PANTHER" id="PTHR48111:SF1">
    <property type="entry name" value="TWO-COMPONENT RESPONSE REGULATOR ORR33"/>
    <property type="match status" value="1"/>
</dbReference>
<dbReference type="InterPro" id="IPR039420">
    <property type="entry name" value="WalR-like"/>
</dbReference>
<keyword evidence="10" id="KW-1185">Reference proteome</keyword>
<dbReference type="InterPro" id="IPR011006">
    <property type="entry name" value="CheY-like_superfamily"/>
</dbReference>
<sequence length="316" mass="33317">MNEVHAMDGTDGVDRVLGMVGVGVGGVRGSDAEVSAPARGNGQRVLVIVHDSAIVELLTTTLELADYRVTAARTGAQGMARLAEHRFDLVVMDVSVPDIEELGEGRRFRPADRPPVLFLAEYEKLGLLVPELGLGESDYVTVPFRISEVLTRAHVLLRGRGSVRQGPCYGDLVLDDATCQAPARPTGPRPHPGGVPAAASSARQRRAGAVEGTDLSARLGRDPGRQRDRETRLPTPPQGGPGAAATDPHAPGLRLPTRTLNPTSPGAPNSPRPSSLDARRPQLPTPGALQVPTPGVSQIPRLSTTRTSNSLTPTPF</sequence>
<evidence type="ECO:0000259" key="8">
    <source>
        <dbReference type="PROSITE" id="PS50110"/>
    </source>
</evidence>
<keyword evidence="1 6" id="KW-0597">Phosphoprotein</keyword>
<dbReference type="SUPFAM" id="SSF52172">
    <property type="entry name" value="CheY-like"/>
    <property type="match status" value="1"/>
</dbReference>
<feature type="compositionally biased region" description="Polar residues" evidence="7">
    <location>
        <begin position="258"/>
        <end position="267"/>
    </location>
</feature>
<dbReference type="Pfam" id="PF00072">
    <property type="entry name" value="Response_reg"/>
    <property type="match status" value="1"/>
</dbReference>
<proteinExistence type="predicted"/>
<evidence type="ECO:0000256" key="5">
    <source>
        <dbReference type="ARBA" id="ARBA00023163"/>
    </source>
</evidence>
<dbReference type="Proteomes" id="UP001230328">
    <property type="component" value="Unassembled WGS sequence"/>
</dbReference>
<dbReference type="InterPro" id="IPR001789">
    <property type="entry name" value="Sig_transdc_resp-reg_receiver"/>
</dbReference>
<dbReference type="PROSITE" id="PS50110">
    <property type="entry name" value="RESPONSE_REGULATORY"/>
    <property type="match status" value="1"/>
</dbReference>
<feature type="compositionally biased region" description="Low complexity" evidence="7">
    <location>
        <begin position="300"/>
        <end position="316"/>
    </location>
</feature>
<gene>
    <name evidence="9" type="ORF">QF035_002960</name>
</gene>
<dbReference type="SMART" id="SM00448">
    <property type="entry name" value="REC"/>
    <property type="match status" value="1"/>
</dbReference>
<evidence type="ECO:0000256" key="4">
    <source>
        <dbReference type="ARBA" id="ARBA00023125"/>
    </source>
</evidence>
<keyword evidence="2" id="KW-0902">Two-component regulatory system</keyword>